<reference evidence="3 4" key="2">
    <citation type="journal article" date="2017" name="Genome Biol.">
        <title>New reference genome sequences of hot pepper reveal the massive evolution of plant disease-resistance genes by retroduplication.</title>
        <authorList>
            <person name="Kim S."/>
            <person name="Park J."/>
            <person name="Yeom S.I."/>
            <person name="Kim Y.M."/>
            <person name="Seo E."/>
            <person name="Kim K.T."/>
            <person name="Kim M.S."/>
            <person name="Lee J.M."/>
            <person name="Cheong K."/>
            <person name="Shin H.S."/>
            <person name="Kim S.B."/>
            <person name="Han K."/>
            <person name="Lee J."/>
            <person name="Park M."/>
            <person name="Lee H.A."/>
            <person name="Lee H.Y."/>
            <person name="Lee Y."/>
            <person name="Oh S."/>
            <person name="Lee J.H."/>
            <person name="Choi E."/>
            <person name="Choi E."/>
            <person name="Lee S.E."/>
            <person name="Jeon J."/>
            <person name="Kim H."/>
            <person name="Choi G."/>
            <person name="Song H."/>
            <person name="Lee J."/>
            <person name="Lee S.C."/>
            <person name="Kwon J.K."/>
            <person name="Lee H.Y."/>
            <person name="Koo N."/>
            <person name="Hong Y."/>
            <person name="Kim R.W."/>
            <person name="Kang W.H."/>
            <person name="Huh J.H."/>
            <person name="Kang B.C."/>
            <person name="Yang T.J."/>
            <person name="Lee Y.H."/>
            <person name="Bennetzen J.L."/>
            <person name="Choi D."/>
        </authorList>
    </citation>
    <scope>NUCLEOTIDE SEQUENCE [LARGE SCALE GENOMIC DNA]</scope>
    <source>
        <strain evidence="4">cv. CM334</strain>
    </source>
</reference>
<keyword evidence="4" id="KW-1185">Reference proteome</keyword>
<dbReference type="EMBL" id="AYRZ02000010">
    <property type="protein sequence ID" value="PHT71521.1"/>
    <property type="molecule type" value="Genomic_DNA"/>
</dbReference>
<organism evidence="3 4">
    <name type="scientific">Capsicum annuum</name>
    <name type="common">Capsicum pepper</name>
    <dbReference type="NCBI Taxonomy" id="4072"/>
    <lineage>
        <taxon>Eukaryota</taxon>
        <taxon>Viridiplantae</taxon>
        <taxon>Streptophyta</taxon>
        <taxon>Embryophyta</taxon>
        <taxon>Tracheophyta</taxon>
        <taxon>Spermatophyta</taxon>
        <taxon>Magnoliopsida</taxon>
        <taxon>eudicotyledons</taxon>
        <taxon>Gunneridae</taxon>
        <taxon>Pentapetalae</taxon>
        <taxon>asterids</taxon>
        <taxon>lamiids</taxon>
        <taxon>Solanales</taxon>
        <taxon>Solanaceae</taxon>
        <taxon>Solanoideae</taxon>
        <taxon>Capsiceae</taxon>
        <taxon>Capsicum</taxon>
    </lineage>
</organism>
<comment type="caution">
    <text evidence="3">The sequence shown here is derived from an EMBL/GenBank/DDBJ whole genome shotgun (WGS) entry which is preliminary data.</text>
</comment>
<dbReference type="InterPro" id="IPR004146">
    <property type="entry name" value="DC1"/>
</dbReference>
<dbReference type="PANTHER" id="PTHR46288">
    <property type="entry name" value="PHORBOL-ESTER/DAG-TYPE DOMAIN-CONTAINING PROTEIN"/>
    <property type="match status" value="1"/>
</dbReference>
<dbReference type="AlphaFoldDB" id="A0A2G2YPI1"/>
<dbReference type="Pfam" id="PF03107">
    <property type="entry name" value="C1_2"/>
    <property type="match status" value="1"/>
</dbReference>
<dbReference type="Proteomes" id="UP000222542">
    <property type="component" value="Unassembled WGS sequence"/>
</dbReference>
<reference evidence="3 4" key="1">
    <citation type="journal article" date="2014" name="Nat. Genet.">
        <title>Genome sequence of the hot pepper provides insights into the evolution of pungency in Capsicum species.</title>
        <authorList>
            <person name="Kim S."/>
            <person name="Park M."/>
            <person name="Yeom S.I."/>
            <person name="Kim Y.M."/>
            <person name="Lee J.M."/>
            <person name="Lee H.A."/>
            <person name="Seo E."/>
            <person name="Choi J."/>
            <person name="Cheong K."/>
            <person name="Kim K.T."/>
            <person name="Jung K."/>
            <person name="Lee G.W."/>
            <person name="Oh S.K."/>
            <person name="Bae C."/>
            <person name="Kim S.B."/>
            <person name="Lee H.Y."/>
            <person name="Kim S.Y."/>
            <person name="Kim M.S."/>
            <person name="Kang B.C."/>
            <person name="Jo Y.D."/>
            <person name="Yang H.B."/>
            <person name="Jeong H.J."/>
            <person name="Kang W.H."/>
            <person name="Kwon J.K."/>
            <person name="Shin C."/>
            <person name="Lim J.Y."/>
            <person name="Park J.H."/>
            <person name="Huh J.H."/>
            <person name="Kim J.S."/>
            <person name="Kim B.D."/>
            <person name="Cohen O."/>
            <person name="Paran I."/>
            <person name="Suh M.C."/>
            <person name="Lee S.B."/>
            <person name="Kim Y.K."/>
            <person name="Shin Y."/>
            <person name="Noh S.J."/>
            <person name="Park J."/>
            <person name="Seo Y.S."/>
            <person name="Kwon S.Y."/>
            <person name="Kim H.A."/>
            <person name="Park J.M."/>
            <person name="Kim H.J."/>
            <person name="Choi S.B."/>
            <person name="Bosland P.W."/>
            <person name="Reeves G."/>
            <person name="Jo S.H."/>
            <person name="Lee B.W."/>
            <person name="Cho H.T."/>
            <person name="Choi H.S."/>
            <person name="Lee M.S."/>
            <person name="Yu Y."/>
            <person name="Do Choi Y."/>
            <person name="Park B.S."/>
            <person name="van Deynze A."/>
            <person name="Ashrafi H."/>
            <person name="Hill T."/>
            <person name="Kim W.T."/>
            <person name="Pai H.S."/>
            <person name="Ahn H.K."/>
            <person name="Yeam I."/>
            <person name="Giovannoni J.J."/>
            <person name="Rose J.K."/>
            <person name="Sorensen I."/>
            <person name="Lee S.J."/>
            <person name="Kim R.W."/>
            <person name="Choi I.Y."/>
            <person name="Choi B.S."/>
            <person name="Lim J.S."/>
            <person name="Lee Y.H."/>
            <person name="Choi D."/>
        </authorList>
    </citation>
    <scope>NUCLEOTIDE SEQUENCE [LARGE SCALE GENOMIC DNA]</scope>
    <source>
        <strain evidence="4">cv. CM334</strain>
    </source>
</reference>
<keyword evidence="1" id="KW-0677">Repeat</keyword>
<evidence type="ECO:0000313" key="3">
    <source>
        <dbReference type="EMBL" id="PHT71521.1"/>
    </source>
</evidence>
<gene>
    <name evidence="3" type="ORF">T459_26625</name>
</gene>
<dbReference type="STRING" id="4072.A0A2G2YPI1"/>
<evidence type="ECO:0000256" key="1">
    <source>
        <dbReference type="ARBA" id="ARBA00022737"/>
    </source>
</evidence>
<dbReference type="SUPFAM" id="SSF57889">
    <property type="entry name" value="Cysteine-rich domain"/>
    <property type="match status" value="2"/>
</dbReference>
<dbReference type="PANTHER" id="PTHR46288:SF50">
    <property type="entry name" value="DC1 DOMAIN-CONTAINING PROTEIN"/>
    <property type="match status" value="1"/>
</dbReference>
<dbReference type="Gramene" id="PHT71521">
    <property type="protein sequence ID" value="PHT71521"/>
    <property type="gene ID" value="T459_26625"/>
</dbReference>
<protein>
    <recommendedName>
        <fullName evidence="2">DC1 domain-containing protein</fullName>
    </recommendedName>
</protein>
<accession>A0A2G2YPI1</accession>
<feature type="domain" description="DC1" evidence="2">
    <location>
        <begin position="25"/>
        <end position="69"/>
    </location>
</feature>
<sequence>MNQLLRAAFADASDPPIRDAALNHFSHCHPLLRLHLRETERIKCNFCDSIISGRGYACLRCDYYLHDVCRNFPKEIRHDFHPGYDHTLVLRPFRLGDDEEKFHYAACGVDDYELSLFLSYYCCRLCNFNLHVECASIPITLGLRVKCPLHLLFSLPINSESASLSCSICTEVVPISGSWLFYNHEHDYLCHFDCAAIIEFATESDSMTKLQNPLKLYL</sequence>
<dbReference type="InterPro" id="IPR046349">
    <property type="entry name" value="C1-like_sf"/>
</dbReference>
<evidence type="ECO:0000313" key="4">
    <source>
        <dbReference type="Proteomes" id="UP000222542"/>
    </source>
</evidence>
<proteinExistence type="predicted"/>
<name>A0A2G2YPI1_CAPAN</name>
<evidence type="ECO:0000259" key="2">
    <source>
        <dbReference type="Pfam" id="PF03107"/>
    </source>
</evidence>